<keyword evidence="4" id="KW-1185">Reference proteome</keyword>
<keyword evidence="3" id="KW-0328">Glycosyltransferase</keyword>
<dbReference type="Pfam" id="PF00534">
    <property type="entry name" value="Glycos_transf_1"/>
    <property type="match status" value="1"/>
</dbReference>
<accession>A0ABV4WRW1</accession>
<feature type="domain" description="Glycosyltransferase subfamily 4-like N-terminal" evidence="2">
    <location>
        <begin position="17"/>
        <end position="193"/>
    </location>
</feature>
<dbReference type="EMBL" id="JBHFNT010000217">
    <property type="protein sequence ID" value="MFB2837626.1"/>
    <property type="molecule type" value="Genomic_DNA"/>
</dbReference>
<reference evidence="3 4" key="1">
    <citation type="submission" date="2024-09" db="EMBL/GenBank/DDBJ databases">
        <title>Floridaenema gen nov. (Aerosakkonemataceae, Aerosakkonematales ord. nov., Cyanobacteria) from benthic tropical and subtropical fresh waters, with the description of four new species.</title>
        <authorList>
            <person name="Moretto J.A."/>
            <person name="Berthold D.E."/>
            <person name="Lefler F.W."/>
            <person name="Huang I.-S."/>
            <person name="Laughinghouse H. IV."/>
        </authorList>
    </citation>
    <scope>NUCLEOTIDE SEQUENCE [LARGE SCALE GENOMIC DNA]</scope>
    <source>
        <strain evidence="3 4">BLCC-F167</strain>
    </source>
</reference>
<gene>
    <name evidence="3" type="ORF">ACE1CA_24110</name>
</gene>
<dbReference type="RefSeq" id="WP_413279968.1">
    <property type="nucleotide sequence ID" value="NZ_JBHFNT010000217.1"/>
</dbReference>
<dbReference type="GO" id="GO:0016757">
    <property type="term" value="F:glycosyltransferase activity"/>
    <property type="evidence" value="ECO:0007669"/>
    <property type="project" value="UniProtKB-KW"/>
</dbReference>
<dbReference type="PANTHER" id="PTHR12526">
    <property type="entry name" value="GLYCOSYLTRANSFERASE"/>
    <property type="match status" value="1"/>
</dbReference>
<proteinExistence type="predicted"/>
<dbReference type="SUPFAM" id="SSF53756">
    <property type="entry name" value="UDP-Glycosyltransferase/glycogen phosphorylase"/>
    <property type="match status" value="1"/>
</dbReference>
<dbReference type="Proteomes" id="UP001576780">
    <property type="component" value="Unassembled WGS sequence"/>
</dbReference>
<dbReference type="EC" id="2.4.-.-" evidence="3"/>
<comment type="caution">
    <text evidence="3">The sequence shown here is derived from an EMBL/GenBank/DDBJ whole genome shotgun (WGS) entry which is preliminary data.</text>
</comment>
<protein>
    <submittedName>
        <fullName evidence="3">Glycosyltransferase</fullName>
        <ecNumber evidence="3">2.4.-.-</ecNumber>
    </submittedName>
</protein>
<evidence type="ECO:0000259" key="1">
    <source>
        <dbReference type="Pfam" id="PF00534"/>
    </source>
</evidence>
<feature type="domain" description="Glycosyl transferase family 1" evidence="1">
    <location>
        <begin position="212"/>
        <end position="364"/>
    </location>
</feature>
<dbReference type="InterPro" id="IPR001296">
    <property type="entry name" value="Glyco_trans_1"/>
</dbReference>
<evidence type="ECO:0000313" key="4">
    <source>
        <dbReference type="Proteomes" id="UP001576780"/>
    </source>
</evidence>
<dbReference type="Gene3D" id="3.40.50.2000">
    <property type="entry name" value="Glycogen Phosphorylase B"/>
    <property type="match status" value="2"/>
</dbReference>
<evidence type="ECO:0000313" key="3">
    <source>
        <dbReference type="EMBL" id="MFB2837626.1"/>
    </source>
</evidence>
<sequence length="388" mass="43846">MNKQKRITFLLKSLEGGGIERVVLNLLNHLSQRDDICLDLVVASLTGEYLNQFPPQVRVIDLQIRIENRSKSYLKLIPAIAKYLQKEKPDYLFSHLPIANVITVMSKVIARVPVSIFLVEHTLLFNSLLQREKRSLNDRPKRLDILPILLPMIMQWFYPQANGIIAVSKGLARELEMSLKLKPNSVQVIYNPVIDDNLLFKSRLPIEHPWFQPNQPPVLLAIGRLTAQKDYQSLLYAFARFREQFPAKLLILGEGELRSELEALVSKLSLENDVFLPGFVSNPYAYMSQATALVLSSVWEALPTVLIEAMACGCQVISTDCPYGPDEILEQGKYGWLVPVQDVTALATAMHQALNSPINPDKLKLRSQSFTVEQAVSNYLTIIDLKKA</sequence>
<evidence type="ECO:0000259" key="2">
    <source>
        <dbReference type="Pfam" id="PF13439"/>
    </source>
</evidence>
<keyword evidence="3" id="KW-0808">Transferase</keyword>
<dbReference type="InterPro" id="IPR028098">
    <property type="entry name" value="Glyco_trans_4-like_N"/>
</dbReference>
<organism evidence="3 4">
    <name type="scientific">Floridaenema evergladense BLCC-F167</name>
    <dbReference type="NCBI Taxonomy" id="3153639"/>
    <lineage>
        <taxon>Bacteria</taxon>
        <taxon>Bacillati</taxon>
        <taxon>Cyanobacteriota</taxon>
        <taxon>Cyanophyceae</taxon>
        <taxon>Oscillatoriophycideae</taxon>
        <taxon>Aerosakkonematales</taxon>
        <taxon>Aerosakkonemataceae</taxon>
        <taxon>Floridanema</taxon>
        <taxon>Floridanema evergladense</taxon>
    </lineage>
</organism>
<dbReference type="Pfam" id="PF13439">
    <property type="entry name" value="Glyco_transf_4"/>
    <property type="match status" value="1"/>
</dbReference>
<name>A0ABV4WRW1_9CYAN</name>
<dbReference type="CDD" id="cd03811">
    <property type="entry name" value="GT4_GT28_WabH-like"/>
    <property type="match status" value="1"/>
</dbReference>